<protein>
    <submittedName>
        <fullName evidence="2">Uncharacterized protein</fullName>
    </submittedName>
</protein>
<proteinExistence type="predicted"/>
<evidence type="ECO:0000313" key="2">
    <source>
        <dbReference type="EMBL" id="KAJ8708934.1"/>
    </source>
</evidence>
<accession>A0AAD7YAP6</accession>
<dbReference type="AlphaFoldDB" id="A0AAD7YAP6"/>
<organism evidence="2 3">
    <name type="scientific">Mythimna separata</name>
    <name type="common">Oriental armyworm</name>
    <name type="synonym">Pseudaletia separata</name>
    <dbReference type="NCBI Taxonomy" id="271217"/>
    <lineage>
        <taxon>Eukaryota</taxon>
        <taxon>Metazoa</taxon>
        <taxon>Ecdysozoa</taxon>
        <taxon>Arthropoda</taxon>
        <taxon>Hexapoda</taxon>
        <taxon>Insecta</taxon>
        <taxon>Pterygota</taxon>
        <taxon>Neoptera</taxon>
        <taxon>Endopterygota</taxon>
        <taxon>Lepidoptera</taxon>
        <taxon>Glossata</taxon>
        <taxon>Ditrysia</taxon>
        <taxon>Noctuoidea</taxon>
        <taxon>Noctuidae</taxon>
        <taxon>Noctuinae</taxon>
        <taxon>Hadenini</taxon>
        <taxon>Mythimna</taxon>
    </lineage>
</organism>
<evidence type="ECO:0000313" key="3">
    <source>
        <dbReference type="Proteomes" id="UP001231518"/>
    </source>
</evidence>
<gene>
    <name evidence="2" type="ORF">PYW07_013538</name>
</gene>
<feature type="compositionally biased region" description="Low complexity" evidence="1">
    <location>
        <begin position="16"/>
        <end position="29"/>
    </location>
</feature>
<feature type="region of interest" description="Disordered" evidence="1">
    <location>
        <begin position="1"/>
        <end position="41"/>
    </location>
</feature>
<reference evidence="2" key="1">
    <citation type="submission" date="2023-03" db="EMBL/GenBank/DDBJ databases">
        <title>Chromosome-level genomes of two armyworms, Mythimna separata and Mythimna loreyi, provide insights into the biosynthesis and reception of sex pheromones.</title>
        <authorList>
            <person name="Zhao H."/>
        </authorList>
    </citation>
    <scope>NUCLEOTIDE SEQUENCE</scope>
    <source>
        <strain evidence="2">BeijingLab</strain>
        <tissue evidence="2">Pupa</tissue>
    </source>
</reference>
<comment type="caution">
    <text evidence="2">The sequence shown here is derived from an EMBL/GenBank/DDBJ whole genome shotgun (WGS) entry which is preliminary data.</text>
</comment>
<name>A0AAD7YAP6_MYTSE</name>
<dbReference type="Proteomes" id="UP001231518">
    <property type="component" value="Chromosome 32"/>
</dbReference>
<dbReference type="EMBL" id="JARGEI010000025">
    <property type="protein sequence ID" value="KAJ8708934.1"/>
    <property type="molecule type" value="Genomic_DNA"/>
</dbReference>
<feature type="compositionally biased region" description="Polar residues" evidence="1">
    <location>
        <begin position="1"/>
        <end position="10"/>
    </location>
</feature>
<sequence>MSNNNEQNGRQPPLPQQTAPSTTASTAPTDPRIRNTTVTTSEHIFTYDKRGAKPIFDYWSDT</sequence>
<keyword evidence="3" id="KW-1185">Reference proteome</keyword>
<evidence type="ECO:0000256" key="1">
    <source>
        <dbReference type="SAM" id="MobiDB-lite"/>
    </source>
</evidence>